<dbReference type="EMBL" id="CM056819">
    <property type="protein sequence ID" value="KAJ8624555.1"/>
    <property type="molecule type" value="Genomic_DNA"/>
</dbReference>
<keyword evidence="2" id="KW-1185">Reference proteome</keyword>
<name>A0ACC2KTU4_PERAE</name>
<gene>
    <name evidence="1" type="ORF">MRB53_033085</name>
</gene>
<accession>A0ACC2KTU4</accession>
<protein>
    <submittedName>
        <fullName evidence="1">Uncharacterized protein</fullName>
    </submittedName>
</protein>
<comment type="caution">
    <text evidence="1">The sequence shown here is derived from an EMBL/GenBank/DDBJ whole genome shotgun (WGS) entry which is preliminary data.</text>
</comment>
<evidence type="ECO:0000313" key="2">
    <source>
        <dbReference type="Proteomes" id="UP001234297"/>
    </source>
</evidence>
<dbReference type="Proteomes" id="UP001234297">
    <property type="component" value="Chromosome 11"/>
</dbReference>
<proteinExistence type="predicted"/>
<sequence>MFPARGNSLLPISPCAIGDLHHFSNRILSSSFSKNPKRKRREEKTKKKSREEDEASQGLKSKSESVHVFDSATISPSVGAFSCSPFMGYLTVVHMTPNCEGISWVTPIDPVLYDQPSNALPGYGIGPEIAESVKQKTREETERKKTVN</sequence>
<evidence type="ECO:0000313" key="1">
    <source>
        <dbReference type="EMBL" id="KAJ8624555.1"/>
    </source>
</evidence>
<reference evidence="1 2" key="1">
    <citation type="journal article" date="2022" name="Hortic Res">
        <title>A haplotype resolved chromosomal level avocado genome allows analysis of novel avocado genes.</title>
        <authorList>
            <person name="Nath O."/>
            <person name="Fletcher S.J."/>
            <person name="Hayward A."/>
            <person name="Shaw L.M."/>
            <person name="Masouleh A.K."/>
            <person name="Furtado A."/>
            <person name="Henry R.J."/>
            <person name="Mitter N."/>
        </authorList>
    </citation>
    <scope>NUCLEOTIDE SEQUENCE [LARGE SCALE GENOMIC DNA]</scope>
    <source>
        <strain evidence="2">cv. Hass</strain>
    </source>
</reference>
<organism evidence="1 2">
    <name type="scientific">Persea americana</name>
    <name type="common">Avocado</name>
    <dbReference type="NCBI Taxonomy" id="3435"/>
    <lineage>
        <taxon>Eukaryota</taxon>
        <taxon>Viridiplantae</taxon>
        <taxon>Streptophyta</taxon>
        <taxon>Embryophyta</taxon>
        <taxon>Tracheophyta</taxon>
        <taxon>Spermatophyta</taxon>
        <taxon>Magnoliopsida</taxon>
        <taxon>Magnoliidae</taxon>
        <taxon>Laurales</taxon>
        <taxon>Lauraceae</taxon>
        <taxon>Persea</taxon>
    </lineage>
</organism>